<evidence type="ECO:0000256" key="1">
    <source>
        <dbReference type="ARBA" id="ARBA00022801"/>
    </source>
</evidence>
<dbReference type="Pfam" id="PF04203">
    <property type="entry name" value="Sortase"/>
    <property type="match status" value="1"/>
</dbReference>
<dbReference type="Gene3D" id="2.40.260.10">
    <property type="entry name" value="Sortase"/>
    <property type="match status" value="1"/>
</dbReference>
<dbReference type="RefSeq" id="WP_338200353.1">
    <property type="nucleotide sequence ID" value="NZ_JAEKNR010000082.1"/>
</dbReference>
<sequence>MPSLTKLSELGSPAHRRKLVLAGLGLALMLVIGSGVFIWAAASRTPARAKLAVRGATSASTVPISPSAAPSEVPLTVAKSPFVPARLLIRRLSVDAPIEVKGINSHNQMEAPDHPLNAAWYRFTQMPGAGGNAVFSGHLDAESIGPAIFWRLTQLKSGDVIEIISPQSTELRYQVTESVSYPVSTIPMKTVLYPGGGDQITLITCAGRYQAGSGYDHRLVIRAVPTT</sequence>
<dbReference type="InterPro" id="IPR005754">
    <property type="entry name" value="Sortase"/>
</dbReference>
<keyword evidence="2" id="KW-0472">Membrane</keyword>
<feature type="transmembrane region" description="Helical" evidence="2">
    <location>
        <begin position="20"/>
        <end position="42"/>
    </location>
</feature>
<dbReference type="CDD" id="cd05829">
    <property type="entry name" value="Sortase_F"/>
    <property type="match status" value="1"/>
</dbReference>
<name>A0A934N8C4_9BACT</name>
<organism evidence="3 4">
    <name type="scientific">Candidatus Nephthysia bennettiae</name>
    <dbReference type="NCBI Taxonomy" id="3127016"/>
    <lineage>
        <taxon>Bacteria</taxon>
        <taxon>Bacillati</taxon>
        <taxon>Candidatus Dormiibacterota</taxon>
        <taxon>Candidatus Dormibacteria</taxon>
        <taxon>Candidatus Dormibacterales</taxon>
        <taxon>Candidatus Dormibacteraceae</taxon>
        <taxon>Candidatus Nephthysia</taxon>
    </lineage>
</organism>
<keyword evidence="4" id="KW-1185">Reference proteome</keyword>
<dbReference type="InterPro" id="IPR042001">
    <property type="entry name" value="Sortase_F"/>
</dbReference>
<proteinExistence type="predicted"/>
<comment type="caution">
    <text evidence="3">The sequence shown here is derived from an EMBL/GenBank/DDBJ whole genome shotgun (WGS) entry which is preliminary data.</text>
</comment>
<gene>
    <name evidence="3" type="ORF">JF922_07050</name>
</gene>
<protein>
    <submittedName>
        <fullName evidence="3">Class F sortase</fullName>
    </submittedName>
</protein>
<keyword evidence="2" id="KW-0812">Transmembrane</keyword>
<evidence type="ECO:0000313" key="4">
    <source>
        <dbReference type="Proteomes" id="UP000612893"/>
    </source>
</evidence>
<evidence type="ECO:0000313" key="3">
    <source>
        <dbReference type="EMBL" id="MBJ7597828.1"/>
    </source>
</evidence>
<dbReference type="GO" id="GO:0016787">
    <property type="term" value="F:hydrolase activity"/>
    <property type="evidence" value="ECO:0007669"/>
    <property type="project" value="UniProtKB-KW"/>
</dbReference>
<accession>A0A934N8C4</accession>
<dbReference type="AlphaFoldDB" id="A0A934N8C4"/>
<keyword evidence="1" id="KW-0378">Hydrolase</keyword>
<dbReference type="InterPro" id="IPR023365">
    <property type="entry name" value="Sortase_dom-sf"/>
</dbReference>
<dbReference type="Proteomes" id="UP000612893">
    <property type="component" value="Unassembled WGS sequence"/>
</dbReference>
<dbReference type="SUPFAM" id="SSF63817">
    <property type="entry name" value="Sortase"/>
    <property type="match status" value="1"/>
</dbReference>
<keyword evidence="2" id="KW-1133">Transmembrane helix</keyword>
<evidence type="ECO:0000256" key="2">
    <source>
        <dbReference type="SAM" id="Phobius"/>
    </source>
</evidence>
<dbReference type="EMBL" id="JAEKNR010000082">
    <property type="protein sequence ID" value="MBJ7597828.1"/>
    <property type="molecule type" value="Genomic_DNA"/>
</dbReference>
<reference evidence="3" key="1">
    <citation type="submission" date="2020-10" db="EMBL/GenBank/DDBJ databases">
        <title>Ca. Dormibacterota MAGs.</title>
        <authorList>
            <person name="Montgomery K."/>
        </authorList>
    </citation>
    <scope>NUCLEOTIDE SEQUENCE [LARGE SCALE GENOMIC DNA]</scope>
    <source>
        <strain evidence="3">SC8812_S17_10</strain>
    </source>
</reference>